<keyword evidence="9" id="KW-0472">Membrane</keyword>
<sequence>MYSNTERARNSIFMASPYVRVARTTDSAALFKSSARQTEETYLLLQALALRLSLQAASADDPNFFVFDSKQNVSATDSAESMSHRFWVNLSLSYLDKIPDGFYLIQGMDPYAWTLSTNQLDIGHVPSFESLTAVDPFVDSSIRVVLIHKSRDPVLKELCDRVLAFSCGWTNTEDAVDKLANLVCDQMGGPASSEDERLDKQCEDSTRVLRNQRGSVVLPIGSLSVGLCVHRALLFKVLADLINLPCRISRGCKYCRRDIASSCIVQFGSDRERLVDLFHRPGTLSRPDSSLNSTSSILISSPLRRPRFKPVHFIDDFRKLATLYFSDSQSVNILFDDTSLGYSLYRDETLNSQLTKAHHVKKNIGLSSINARDVQMPKSYDISVGINNLMPAVAKPPGLPSPVLHRGTSHAHPFSAFSSSSYDTKHNLHLEANKLLKNKSCWDHIGEEHLISSWSELVIKEEIGSGSFGTVHRAHWHGLNVAVKFLSKQDVDAESFKEFLREVAIMKHLQHPNIVHFMGACTQPPNLFIVTEYVSRGSLDDLLRMSNAELILDERCRLNMAYDVAKGMAYLHQLKPPIVHRDLKSSNLLVDSSYTIKVCDFGLSRSKAKTFLSTKKAAGTPAWLAPEVLRNEASNEKSDVYSFGVILWELMTLQRPWKNLSQFQVVAAVGFMGQKLEIPCNLNPQVAALIDVCMASEPSKRPSFPCIVESLQQLMNSMSQP</sequence>
<evidence type="ECO:0000313" key="15">
    <source>
        <dbReference type="Proteomes" id="UP000593562"/>
    </source>
</evidence>
<dbReference type="PRINTS" id="PR00109">
    <property type="entry name" value="TYRKINASE"/>
</dbReference>
<proteinExistence type="inferred from homology"/>
<dbReference type="InterPro" id="IPR008271">
    <property type="entry name" value="Ser/Thr_kinase_AS"/>
</dbReference>
<dbReference type="InterPro" id="IPR011009">
    <property type="entry name" value="Kinase-like_dom_sf"/>
</dbReference>
<organism evidence="14 15">
    <name type="scientific">Tripterygium wilfordii</name>
    <name type="common">Thunder God vine</name>
    <dbReference type="NCBI Taxonomy" id="458696"/>
    <lineage>
        <taxon>Eukaryota</taxon>
        <taxon>Viridiplantae</taxon>
        <taxon>Streptophyta</taxon>
        <taxon>Embryophyta</taxon>
        <taxon>Tracheophyta</taxon>
        <taxon>Spermatophyta</taxon>
        <taxon>Magnoliopsida</taxon>
        <taxon>eudicotyledons</taxon>
        <taxon>Gunneridae</taxon>
        <taxon>Pentapetalae</taxon>
        <taxon>rosids</taxon>
        <taxon>fabids</taxon>
        <taxon>Celastrales</taxon>
        <taxon>Celastraceae</taxon>
        <taxon>Tripterygium</taxon>
    </lineage>
</organism>
<dbReference type="InParanoid" id="A0A7J7C5M1"/>
<dbReference type="AlphaFoldDB" id="A0A7J7C5M1"/>
<dbReference type="GO" id="GO:0016020">
    <property type="term" value="C:membrane"/>
    <property type="evidence" value="ECO:0007669"/>
    <property type="project" value="UniProtKB-SubCell"/>
</dbReference>
<comment type="caution">
    <text evidence="14">The sequence shown here is derived from an EMBL/GenBank/DDBJ whole genome shotgun (WGS) entry which is preliminary data.</text>
</comment>
<evidence type="ECO:0000256" key="12">
    <source>
        <dbReference type="PROSITE-ProRule" id="PRU10141"/>
    </source>
</evidence>
<evidence type="ECO:0000256" key="11">
    <source>
        <dbReference type="ARBA" id="ARBA00048679"/>
    </source>
</evidence>
<evidence type="ECO:0000256" key="8">
    <source>
        <dbReference type="ARBA" id="ARBA00022840"/>
    </source>
</evidence>
<keyword evidence="6 12" id="KW-0547">Nucleotide-binding</keyword>
<dbReference type="Pfam" id="PF14381">
    <property type="entry name" value="EDR1_CTR1_ARMC3_pept"/>
    <property type="match status" value="1"/>
</dbReference>
<keyword evidence="5" id="KW-0808">Transferase</keyword>
<dbReference type="EC" id="2.7.11.1" evidence="3"/>
<gene>
    <name evidence="14" type="ORF">HS088_TW21G01598</name>
</gene>
<dbReference type="PANTHER" id="PTHR44329">
    <property type="entry name" value="SERINE/THREONINE-PROTEIN KINASE TNNI3K-RELATED"/>
    <property type="match status" value="1"/>
</dbReference>
<dbReference type="CDD" id="cd13999">
    <property type="entry name" value="STKc_MAP3K-like"/>
    <property type="match status" value="1"/>
</dbReference>
<evidence type="ECO:0000256" key="2">
    <source>
        <dbReference type="ARBA" id="ARBA00010507"/>
    </source>
</evidence>
<dbReference type="Proteomes" id="UP000593562">
    <property type="component" value="Unassembled WGS sequence"/>
</dbReference>
<dbReference type="InterPro" id="IPR000719">
    <property type="entry name" value="Prot_kinase_dom"/>
</dbReference>
<dbReference type="InterPro" id="IPR055164">
    <property type="entry name" value="EDR1/CTR1/ARMC3-like_pept-like"/>
</dbReference>
<evidence type="ECO:0000256" key="5">
    <source>
        <dbReference type="ARBA" id="ARBA00022679"/>
    </source>
</evidence>
<dbReference type="GO" id="GO:0004674">
    <property type="term" value="F:protein serine/threonine kinase activity"/>
    <property type="evidence" value="ECO:0007669"/>
    <property type="project" value="UniProtKB-KW"/>
</dbReference>
<comment type="catalytic activity">
    <reaction evidence="10">
        <text>L-threonyl-[protein] + ATP = O-phospho-L-threonyl-[protein] + ADP + H(+)</text>
        <dbReference type="Rhea" id="RHEA:46608"/>
        <dbReference type="Rhea" id="RHEA-COMP:11060"/>
        <dbReference type="Rhea" id="RHEA-COMP:11605"/>
        <dbReference type="ChEBI" id="CHEBI:15378"/>
        <dbReference type="ChEBI" id="CHEBI:30013"/>
        <dbReference type="ChEBI" id="CHEBI:30616"/>
        <dbReference type="ChEBI" id="CHEBI:61977"/>
        <dbReference type="ChEBI" id="CHEBI:456216"/>
        <dbReference type="EC" id="2.7.11.1"/>
    </reaction>
</comment>
<dbReference type="Gene3D" id="3.30.200.20">
    <property type="entry name" value="Phosphorylase Kinase, domain 1"/>
    <property type="match status" value="1"/>
</dbReference>
<accession>A0A7J7C5M1</accession>
<dbReference type="OrthoDB" id="339325at2759"/>
<keyword evidence="15" id="KW-1185">Reference proteome</keyword>
<name>A0A7J7C5M1_TRIWF</name>
<comment type="subcellular location">
    <subcellularLocation>
        <location evidence="1">Membrane</location>
    </subcellularLocation>
</comment>
<dbReference type="PANTHER" id="PTHR44329:SF204">
    <property type="entry name" value="PROTEIN KINASE DOMAIN-CONTAINING PROTEIN"/>
    <property type="match status" value="1"/>
</dbReference>
<dbReference type="EMBL" id="JAAARO010000021">
    <property type="protein sequence ID" value="KAF5729433.1"/>
    <property type="molecule type" value="Genomic_DNA"/>
</dbReference>
<comment type="catalytic activity">
    <reaction evidence="11">
        <text>L-seryl-[protein] + ATP = O-phospho-L-seryl-[protein] + ADP + H(+)</text>
        <dbReference type="Rhea" id="RHEA:17989"/>
        <dbReference type="Rhea" id="RHEA-COMP:9863"/>
        <dbReference type="Rhea" id="RHEA-COMP:11604"/>
        <dbReference type="ChEBI" id="CHEBI:15378"/>
        <dbReference type="ChEBI" id="CHEBI:29999"/>
        <dbReference type="ChEBI" id="CHEBI:30616"/>
        <dbReference type="ChEBI" id="CHEBI:83421"/>
        <dbReference type="ChEBI" id="CHEBI:456216"/>
        <dbReference type="EC" id="2.7.11.1"/>
    </reaction>
</comment>
<reference evidence="14 15" key="1">
    <citation type="journal article" date="2020" name="Nat. Commun.">
        <title>Genome of Tripterygium wilfordii and identification of cytochrome P450 involved in triptolide biosynthesis.</title>
        <authorList>
            <person name="Tu L."/>
            <person name="Su P."/>
            <person name="Zhang Z."/>
            <person name="Gao L."/>
            <person name="Wang J."/>
            <person name="Hu T."/>
            <person name="Zhou J."/>
            <person name="Zhang Y."/>
            <person name="Zhao Y."/>
            <person name="Liu Y."/>
            <person name="Song Y."/>
            <person name="Tong Y."/>
            <person name="Lu Y."/>
            <person name="Yang J."/>
            <person name="Xu C."/>
            <person name="Jia M."/>
            <person name="Peters R.J."/>
            <person name="Huang L."/>
            <person name="Gao W."/>
        </authorList>
    </citation>
    <scope>NUCLEOTIDE SEQUENCE [LARGE SCALE GENOMIC DNA]</scope>
    <source>
        <strain evidence="15">cv. XIE 37</strain>
        <tissue evidence="14">Leaf</tissue>
    </source>
</reference>
<keyword evidence="7 14" id="KW-0418">Kinase</keyword>
<evidence type="ECO:0000256" key="4">
    <source>
        <dbReference type="ARBA" id="ARBA00022527"/>
    </source>
</evidence>
<feature type="binding site" evidence="12">
    <location>
        <position position="484"/>
    </location>
    <ligand>
        <name>ATP</name>
        <dbReference type="ChEBI" id="CHEBI:30616"/>
    </ligand>
</feature>
<feature type="domain" description="Protein kinase" evidence="13">
    <location>
        <begin position="457"/>
        <end position="715"/>
    </location>
</feature>
<comment type="similarity">
    <text evidence="2">Belongs to the protein kinase superfamily. TKL Ser/Thr protein kinase family. RAF subfamily.</text>
</comment>
<evidence type="ECO:0000256" key="1">
    <source>
        <dbReference type="ARBA" id="ARBA00004370"/>
    </source>
</evidence>
<dbReference type="SMART" id="SM00220">
    <property type="entry name" value="S_TKc"/>
    <property type="match status" value="1"/>
</dbReference>
<evidence type="ECO:0000256" key="6">
    <source>
        <dbReference type="ARBA" id="ARBA00022741"/>
    </source>
</evidence>
<dbReference type="PROSITE" id="PS00107">
    <property type="entry name" value="PROTEIN_KINASE_ATP"/>
    <property type="match status" value="1"/>
</dbReference>
<dbReference type="FunFam" id="3.30.200.20:FF:000060">
    <property type="entry name" value="Serine/threonine-protein kinase isoform 1"/>
    <property type="match status" value="1"/>
</dbReference>
<evidence type="ECO:0000256" key="7">
    <source>
        <dbReference type="ARBA" id="ARBA00022777"/>
    </source>
</evidence>
<evidence type="ECO:0000259" key="13">
    <source>
        <dbReference type="PROSITE" id="PS50011"/>
    </source>
</evidence>
<dbReference type="InterPro" id="IPR001245">
    <property type="entry name" value="Ser-Thr/Tyr_kinase_cat_dom"/>
</dbReference>
<keyword evidence="8 12" id="KW-0067">ATP-binding</keyword>
<dbReference type="SUPFAM" id="SSF56112">
    <property type="entry name" value="Protein kinase-like (PK-like)"/>
    <property type="match status" value="1"/>
</dbReference>
<evidence type="ECO:0000256" key="10">
    <source>
        <dbReference type="ARBA" id="ARBA00047899"/>
    </source>
</evidence>
<dbReference type="Pfam" id="PF07714">
    <property type="entry name" value="PK_Tyr_Ser-Thr"/>
    <property type="match status" value="1"/>
</dbReference>
<evidence type="ECO:0000313" key="14">
    <source>
        <dbReference type="EMBL" id="KAF5729433.1"/>
    </source>
</evidence>
<dbReference type="PROSITE" id="PS00108">
    <property type="entry name" value="PROTEIN_KINASE_ST"/>
    <property type="match status" value="1"/>
</dbReference>
<dbReference type="FunFam" id="1.10.510.10:FF:000476">
    <property type="entry name" value="PAS domain-containing protein tyrosine kinase family protein"/>
    <property type="match status" value="1"/>
</dbReference>
<dbReference type="InterPro" id="IPR051681">
    <property type="entry name" value="Ser/Thr_Kinases-Pseudokinases"/>
</dbReference>
<dbReference type="Gene3D" id="1.10.510.10">
    <property type="entry name" value="Transferase(Phosphotransferase) domain 1"/>
    <property type="match status" value="1"/>
</dbReference>
<evidence type="ECO:0000256" key="3">
    <source>
        <dbReference type="ARBA" id="ARBA00012513"/>
    </source>
</evidence>
<dbReference type="GO" id="GO:0005524">
    <property type="term" value="F:ATP binding"/>
    <property type="evidence" value="ECO:0007669"/>
    <property type="project" value="UniProtKB-UniRule"/>
</dbReference>
<protein>
    <recommendedName>
        <fullName evidence="3">non-specific serine/threonine protein kinase</fullName>
        <ecNumber evidence="3">2.7.11.1</ecNumber>
    </recommendedName>
</protein>
<evidence type="ECO:0000256" key="9">
    <source>
        <dbReference type="ARBA" id="ARBA00023136"/>
    </source>
</evidence>
<dbReference type="InterPro" id="IPR017441">
    <property type="entry name" value="Protein_kinase_ATP_BS"/>
</dbReference>
<dbReference type="PROSITE" id="PS50011">
    <property type="entry name" value="PROTEIN_KINASE_DOM"/>
    <property type="match status" value="1"/>
</dbReference>
<keyword evidence="4" id="KW-0723">Serine/threonine-protein kinase</keyword>